<evidence type="ECO:0000256" key="1">
    <source>
        <dbReference type="SAM" id="Phobius"/>
    </source>
</evidence>
<dbReference type="AlphaFoldDB" id="A0A3D2X2U1"/>
<dbReference type="EMBL" id="DPVV01000124">
    <property type="protein sequence ID" value="HCL01469.1"/>
    <property type="molecule type" value="Genomic_DNA"/>
</dbReference>
<keyword evidence="1" id="KW-0812">Transmembrane</keyword>
<evidence type="ECO:0000313" key="3">
    <source>
        <dbReference type="Proteomes" id="UP000262969"/>
    </source>
</evidence>
<reference evidence="2 3" key="1">
    <citation type="journal article" date="2018" name="Nat. Biotechnol.">
        <title>A standardized bacterial taxonomy based on genome phylogeny substantially revises the tree of life.</title>
        <authorList>
            <person name="Parks D.H."/>
            <person name="Chuvochina M."/>
            <person name="Waite D.W."/>
            <person name="Rinke C."/>
            <person name="Skarshewski A."/>
            <person name="Chaumeil P.A."/>
            <person name="Hugenholtz P."/>
        </authorList>
    </citation>
    <scope>NUCLEOTIDE SEQUENCE [LARGE SCALE GENOMIC DNA]</scope>
    <source>
        <strain evidence="2">UBA11728</strain>
    </source>
</reference>
<keyword evidence="1" id="KW-0472">Membrane</keyword>
<proteinExistence type="predicted"/>
<feature type="transmembrane region" description="Helical" evidence="1">
    <location>
        <begin position="6"/>
        <end position="27"/>
    </location>
</feature>
<name>A0A3D2X2U1_9FIRM</name>
<gene>
    <name evidence="2" type="ORF">DHW61_03490</name>
</gene>
<comment type="caution">
    <text evidence="2">The sequence shown here is derived from an EMBL/GenBank/DDBJ whole genome shotgun (WGS) entry which is preliminary data.</text>
</comment>
<evidence type="ECO:0000313" key="2">
    <source>
        <dbReference type="EMBL" id="HCL01469.1"/>
    </source>
</evidence>
<protein>
    <submittedName>
        <fullName evidence="2">Uncharacterized protein</fullName>
    </submittedName>
</protein>
<dbReference type="Gene3D" id="1.50.10.140">
    <property type="match status" value="2"/>
</dbReference>
<feature type="non-terminal residue" evidence="2">
    <location>
        <position position="392"/>
    </location>
</feature>
<sequence length="392" mass="45069">MGYLSPAGIILTAIIIADWSFAFEIAYRISQPKKNFHLRDKVQDNEMLLNTARRTWQFFKDLSTKENNWLCPDNYQIEVVEKVSEKTSPTNVGLQFLAILSARDFGFETLSSMVAYVENLMVTVQKMQKWKGHLYNWYDIKTLEVLNPAYISTVDSGNFLGHLVALKNGLLEQIDKPVYLDNFLSELRIAIKNSNEEIQLRTGNSTENGLRAEYQKIGELIEDIADIWENLHEMELKPSTDYCYTRLLMNKIDSIVNEVAALKLKEESFSSYPTLRYVAAKDNKFANSMINRIRELSNKIDCILKNVDLRFLFDEKRMLFHIGYHVSSHMLDDGCYDLMASESALTSLLAIAMGEVPLKHWYKLGRPLTIVGGIPCFVSWSGTMFEYLMPNL</sequence>
<dbReference type="Proteomes" id="UP000262969">
    <property type="component" value="Unassembled WGS sequence"/>
</dbReference>
<keyword evidence="1" id="KW-1133">Transmembrane helix</keyword>
<accession>A0A3D2X2U1</accession>
<organism evidence="2 3">
    <name type="scientific">Lachnoclostridium phytofermentans</name>
    <dbReference type="NCBI Taxonomy" id="66219"/>
    <lineage>
        <taxon>Bacteria</taxon>
        <taxon>Bacillati</taxon>
        <taxon>Bacillota</taxon>
        <taxon>Clostridia</taxon>
        <taxon>Lachnospirales</taxon>
        <taxon>Lachnospiraceae</taxon>
    </lineage>
</organism>